<gene>
    <name evidence="11" type="primary">rapA</name>
    <name evidence="11" type="ORF">ENJ65_07120</name>
</gene>
<dbReference type="InterPro" id="IPR057342">
    <property type="entry name" value="DEXDc_RapA"/>
</dbReference>
<keyword evidence="7" id="KW-0010">Activator</keyword>
<evidence type="ECO:0000256" key="4">
    <source>
        <dbReference type="ARBA" id="ARBA00022840"/>
    </source>
</evidence>
<dbReference type="HAMAP" id="MF_01821">
    <property type="entry name" value="Helicase_RapA"/>
    <property type="match status" value="1"/>
</dbReference>
<dbReference type="InterPro" id="IPR022737">
    <property type="entry name" value="RapA_C"/>
</dbReference>
<dbReference type="GO" id="GO:0004386">
    <property type="term" value="F:helicase activity"/>
    <property type="evidence" value="ECO:0007669"/>
    <property type="project" value="UniProtKB-KW"/>
</dbReference>
<dbReference type="PROSITE" id="PS51192">
    <property type="entry name" value="HELICASE_ATP_BIND_1"/>
    <property type="match status" value="1"/>
</dbReference>
<feature type="non-terminal residue" evidence="11">
    <location>
        <position position="1"/>
    </location>
</feature>
<keyword evidence="6" id="KW-0238">DNA-binding</keyword>
<dbReference type="Gene3D" id="3.30.360.80">
    <property type="match status" value="1"/>
</dbReference>
<dbReference type="Gene3D" id="3.40.50.10810">
    <property type="entry name" value="Tandem AAA-ATPase domain"/>
    <property type="match status" value="1"/>
</dbReference>
<evidence type="ECO:0000256" key="7">
    <source>
        <dbReference type="ARBA" id="ARBA00023159"/>
    </source>
</evidence>
<dbReference type="InterPro" id="IPR049730">
    <property type="entry name" value="SNF2/RAD54-like_C"/>
</dbReference>
<dbReference type="InterPro" id="IPR023949">
    <property type="entry name" value="Helicase_RapA"/>
</dbReference>
<dbReference type="SUPFAM" id="SSF52540">
    <property type="entry name" value="P-loop containing nucleoside triphosphate hydrolases"/>
    <property type="match status" value="2"/>
</dbReference>
<dbReference type="GO" id="GO:0003677">
    <property type="term" value="F:DNA binding"/>
    <property type="evidence" value="ECO:0007669"/>
    <property type="project" value="UniProtKB-KW"/>
</dbReference>
<keyword evidence="4" id="KW-0067">ATP-binding</keyword>
<proteinExistence type="inferred from homology"/>
<dbReference type="CDD" id="cd18793">
    <property type="entry name" value="SF2_C_SNF"/>
    <property type="match status" value="1"/>
</dbReference>
<dbReference type="EMBL" id="DRNF01000450">
    <property type="protein sequence ID" value="HHJ81389.1"/>
    <property type="molecule type" value="Genomic_DNA"/>
</dbReference>
<dbReference type="InterPro" id="IPR014001">
    <property type="entry name" value="Helicase_ATP-bd"/>
</dbReference>
<dbReference type="Gene3D" id="6.10.140.1500">
    <property type="match status" value="1"/>
</dbReference>
<keyword evidence="8" id="KW-0804">Transcription</keyword>
<dbReference type="InterPro" id="IPR038718">
    <property type="entry name" value="SNF2-like_sf"/>
</dbReference>
<evidence type="ECO:0000256" key="8">
    <source>
        <dbReference type="ARBA" id="ARBA00023163"/>
    </source>
</evidence>
<organism evidence="11">
    <name type="scientific">Candidatus Tenderia electrophaga</name>
    <dbReference type="NCBI Taxonomy" id="1748243"/>
    <lineage>
        <taxon>Bacteria</taxon>
        <taxon>Pseudomonadati</taxon>
        <taxon>Pseudomonadota</taxon>
        <taxon>Gammaproteobacteria</taxon>
        <taxon>Candidatus Tenderiales</taxon>
        <taxon>Candidatus Tenderiaceae</taxon>
        <taxon>Candidatus Tenderia</taxon>
    </lineage>
</organism>
<dbReference type="CDD" id="cd18011">
    <property type="entry name" value="DEXDc_RapA"/>
    <property type="match status" value="1"/>
</dbReference>
<dbReference type="Pfam" id="PF00271">
    <property type="entry name" value="Helicase_C"/>
    <property type="match status" value="1"/>
</dbReference>
<evidence type="ECO:0000256" key="3">
    <source>
        <dbReference type="ARBA" id="ARBA00022806"/>
    </source>
</evidence>
<dbReference type="GO" id="GO:0006355">
    <property type="term" value="P:regulation of DNA-templated transcription"/>
    <property type="evidence" value="ECO:0007669"/>
    <property type="project" value="InterPro"/>
</dbReference>
<dbReference type="Pfam" id="PF12137">
    <property type="entry name" value="RapA_C"/>
    <property type="match status" value="1"/>
</dbReference>
<evidence type="ECO:0000256" key="5">
    <source>
        <dbReference type="ARBA" id="ARBA00023015"/>
    </source>
</evidence>
<dbReference type="PANTHER" id="PTHR45766">
    <property type="entry name" value="DNA ANNEALING HELICASE AND ENDONUCLEASE ZRANB3 FAMILY MEMBER"/>
    <property type="match status" value="1"/>
</dbReference>
<dbReference type="InterPro" id="IPR000330">
    <property type="entry name" value="SNF2_N"/>
</dbReference>
<dbReference type="GO" id="GO:0016817">
    <property type="term" value="F:hydrolase activity, acting on acid anhydrides"/>
    <property type="evidence" value="ECO:0007669"/>
    <property type="project" value="InterPro"/>
</dbReference>
<evidence type="ECO:0000256" key="6">
    <source>
        <dbReference type="ARBA" id="ARBA00023125"/>
    </source>
</evidence>
<dbReference type="SMART" id="SM00490">
    <property type="entry name" value="HELICc"/>
    <property type="match status" value="1"/>
</dbReference>
<evidence type="ECO:0000259" key="9">
    <source>
        <dbReference type="PROSITE" id="PS51192"/>
    </source>
</evidence>
<keyword evidence="1" id="KW-0547">Nucleotide-binding</keyword>
<dbReference type="InterPro" id="IPR027417">
    <property type="entry name" value="P-loop_NTPase"/>
</dbReference>
<dbReference type="Proteomes" id="UP000885832">
    <property type="component" value="Unassembled WGS sequence"/>
</dbReference>
<dbReference type="Gene3D" id="6.10.140.2230">
    <property type="match status" value="1"/>
</dbReference>
<name>A0A832J4W7_9GAMM</name>
<keyword evidence="5" id="KW-0805">Transcription regulation</keyword>
<dbReference type="Pfam" id="PF00176">
    <property type="entry name" value="SNF2-rel_dom"/>
    <property type="match status" value="1"/>
</dbReference>
<dbReference type="AlphaFoldDB" id="A0A832J4W7"/>
<evidence type="ECO:0000256" key="2">
    <source>
        <dbReference type="ARBA" id="ARBA00022801"/>
    </source>
</evidence>
<keyword evidence="2" id="KW-0378">Hydrolase</keyword>
<dbReference type="SMART" id="SM00487">
    <property type="entry name" value="DEXDc"/>
    <property type="match status" value="1"/>
</dbReference>
<sequence length="800" mass="89789">YIAHEVANRYAPRVLLADEVGLGKTIEAGLILHQQLLSGLAKRVLIVVPDSLVHQWLVEMLRRFNLHFTIFDEDRCLAIEESSGQENPFHSAQLALCSLDFICSQPKRFQQVNDGDWDMLVVDEAHHLEWAPHMPSHQYQLIQLLAMEIKGVLLLTATPEQLGKASHFARLHLLDPDRFSDFDSFVSEEDGYQPVADAVEQLLSDQPLEPQAYQTLLDTLDEGDNKRLLTDLDHNARIELMEHLLDRHGTGRVLFRNTRAAVKGFPQRQLHGYPLPLPPEYSQALEIVNDNGLAEPQLLLCPELLYQASDIDGQTDWTLLDPRVRWLAEQLKKLRPAKVLVIAASADTAIELATALRIKEGIHAAVFHEDMNIVERDRAAAFFADEEDGSQVLICSEIGSEGRNFQFAHHMVMFDLPLNPDLLEQRIGRLDRIGQTDTIQIHVPYLQDSAQDVMFQWYQQGLSAFEQTCPAGHSIFSQVKEPLIEALQQLSNHAEAELGQLISTTQTLLTEINAAMNKGRDRLLEYNSCRPHVAQALHAKAVSQDQPAALLGYLEQVFDCYGVDMEEHSQHSYLVRPGEKMQTSFPGLLDEGMIITCDRETALSNEDMHYITWDHPMTDGAMDMVLSSELGNTAMISAKLKGIKPGSLLLECLYLLESSGHSQLQSSRHLPATTIRTLVDASGRDYSNSIAGTAINQTAQKVDRNTTSQVMRAYGEQLRGMVKLAEAAANKQVPELLADANRHGKQTLEREINRLKALQQHNPNVRDEEITFFEQQLTALTEALTHSSPRLDAVRVIITT</sequence>
<keyword evidence="3" id="KW-0347">Helicase</keyword>
<feature type="domain" description="Helicase C-terminal" evidence="10">
    <location>
        <begin position="319"/>
        <end position="483"/>
    </location>
</feature>
<dbReference type="NCBIfam" id="NF003426">
    <property type="entry name" value="PRK04914.1"/>
    <property type="match status" value="1"/>
</dbReference>
<dbReference type="InterPro" id="IPR001650">
    <property type="entry name" value="Helicase_C-like"/>
</dbReference>
<dbReference type="PROSITE" id="PS51194">
    <property type="entry name" value="HELICASE_CTER"/>
    <property type="match status" value="1"/>
</dbReference>
<reference evidence="11" key="1">
    <citation type="journal article" date="2020" name="mSystems">
        <title>Genome- and Community-Level Interaction Insights into Carbon Utilization and Element Cycling Functions of Hydrothermarchaeota in Hydrothermal Sediment.</title>
        <authorList>
            <person name="Zhou Z."/>
            <person name="Liu Y."/>
            <person name="Xu W."/>
            <person name="Pan J."/>
            <person name="Luo Z.H."/>
            <person name="Li M."/>
        </authorList>
    </citation>
    <scope>NUCLEOTIDE SEQUENCE [LARGE SCALE GENOMIC DNA]</scope>
    <source>
        <strain evidence="11">HyVt-505</strain>
    </source>
</reference>
<evidence type="ECO:0000256" key="1">
    <source>
        <dbReference type="ARBA" id="ARBA00022741"/>
    </source>
</evidence>
<dbReference type="Gene3D" id="3.40.50.300">
    <property type="entry name" value="P-loop containing nucleotide triphosphate hydrolases"/>
    <property type="match status" value="1"/>
</dbReference>
<evidence type="ECO:0000259" key="10">
    <source>
        <dbReference type="PROSITE" id="PS51194"/>
    </source>
</evidence>
<dbReference type="PANTHER" id="PTHR45766:SF6">
    <property type="entry name" value="SWI_SNF-RELATED MATRIX-ASSOCIATED ACTIN-DEPENDENT REGULATOR OF CHROMATIN SUBFAMILY A-LIKE PROTEIN 1"/>
    <property type="match status" value="1"/>
</dbReference>
<dbReference type="GO" id="GO:0005524">
    <property type="term" value="F:ATP binding"/>
    <property type="evidence" value="ECO:0007669"/>
    <property type="project" value="UniProtKB-KW"/>
</dbReference>
<feature type="domain" description="Helicase ATP-binding" evidence="9">
    <location>
        <begin position="5"/>
        <end position="177"/>
    </location>
</feature>
<evidence type="ECO:0000313" key="11">
    <source>
        <dbReference type="EMBL" id="HHJ81389.1"/>
    </source>
</evidence>
<comment type="caution">
    <text evidence="11">The sequence shown here is derived from an EMBL/GenBank/DDBJ whole genome shotgun (WGS) entry which is preliminary data.</text>
</comment>
<protein>
    <submittedName>
        <fullName evidence="11">RNA polymerase-associated protein RapA</fullName>
    </submittedName>
</protein>
<accession>A0A832J4W7</accession>